<proteinExistence type="predicted"/>
<gene>
    <name evidence="1" type="ORF">D0469_00960</name>
</gene>
<dbReference type="Proteomes" id="UP000264541">
    <property type="component" value="Unassembled WGS sequence"/>
</dbReference>
<name>A0A372LU33_9BACI</name>
<accession>A0A372LU33</accession>
<dbReference type="Pfam" id="PF11116">
    <property type="entry name" value="DUF2624"/>
    <property type="match status" value="1"/>
</dbReference>
<evidence type="ECO:0000313" key="2">
    <source>
        <dbReference type="Proteomes" id="UP000264541"/>
    </source>
</evidence>
<comment type="caution">
    <text evidence="1">The sequence shown here is derived from an EMBL/GenBank/DDBJ whole genome shotgun (WGS) entry which is preliminary data.</text>
</comment>
<keyword evidence="2" id="KW-1185">Reference proteome</keyword>
<dbReference type="EMBL" id="QVTE01000001">
    <property type="protein sequence ID" value="RFU71709.1"/>
    <property type="molecule type" value="Genomic_DNA"/>
</dbReference>
<sequence>MLNKRRDRMKLYEMMINHKLNRIQAGELKEIARQYGISIHYNQAEKICGILNGKNINIFDKKQRDGVIKQVSLILGNETAAQIESIFLSLTNT</sequence>
<dbReference type="InterPro" id="IPR020277">
    <property type="entry name" value="DUF2624"/>
</dbReference>
<organism evidence="1 2">
    <name type="scientific">Peribacillus saganii</name>
    <dbReference type="NCBI Taxonomy" id="2303992"/>
    <lineage>
        <taxon>Bacteria</taxon>
        <taxon>Bacillati</taxon>
        <taxon>Bacillota</taxon>
        <taxon>Bacilli</taxon>
        <taxon>Bacillales</taxon>
        <taxon>Bacillaceae</taxon>
        <taxon>Peribacillus</taxon>
    </lineage>
</organism>
<protein>
    <submittedName>
        <fullName evidence="1">DUF2624 family protein</fullName>
    </submittedName>
</protein>
<evidence type="ECO:0000313" key="1">
    <source>
        <dbReference type="EMBL" id="RFU71709.1"/>
    </source>
</evidence>
<dbReference type="AlphaFoldDB" id="A0A372LU33"/>
<reference evidence="1 2" key="1">
    <citation type="submission" date="2018-08" db="EMBL/GenBank/DDBJ databases">
        <title>Bacillus chawlae sp. nov., Bacillus glennii sp. nov., and Bacillus saganii sp. nov. Isolated from the Vehicle Assembly Building at Kennedy Space Center where the Viking Spacecraft were Assembled.</title>
        <authorList>
            <person name="Seuylemezian A."/>
            <person name="Vaishampayan P."/>
        </authorList>
    </citation>
    <scope>NUCLEOTIDE SEQUENCE [LARGE SCALE GENOMIC DNA]</scope>
    <source>
        <strain evidence="1 2">V47-23a</strain>
    </source>
</reference>